<dbReference type="PANTHER" id="PTHR38339">
    <property type="entry name" value="TRANSGLUTAMINASE DOMAIN PROTEIN"/>
    <property type="match status" value="1"/>
</dbReference>
<dbReference type="Pfam" id="PF01841">
    <property type="entry name" value="Transglut_core"/>
    <property type="match status" value="1"/>
</dbReference>
<dbReference type="OrthoDB" id="9804872at2"/>
<keyword evidence="3" id="KW-1185">Reference proteome</keyword>
<dbReference type="InterPro" id="IPR002931">
    <property type="entry name" value="Transglutaminase-like"/>
</dbReference>
<comment type="caution">
    <text evidence="2">The sequence shown here is derived from an EMBL/GenBank/DDBJ whole genome shotgun (WGS) entry which is preliminary data.</text>
</comment>
<evidence type="ECO:0000313" key="3">
    <source>
        <dbReference type="Proteomes" id="UP000469440"/>
    </source>
</evidence>
<organism evidence="2 3">
    <name type="scientific">Caproicibacter fermentans</name>
    <dbReference type="NCBI Taxonomy" id="2576756"/>
    <lineage>
        <taxon>Bacteria</taxon>
        <taxon>Bacillati</taxon>
        <taxon>Bacillota</taxon>
        <taxon>Clostridia</taxon>
        <taxon>Eubacteriales</taxon>
        <taxon>Acutalibacteraceae</taxon>
        <taxon>Caproicibacter</taxon>
    </lineage>
</organism>
<reference evidence="2 3" key="1">
    <citation type="submission" date="2019-09" db="EMBL/GenBank/DDBJ databases">
        <title>Genome sequence of Clostridium sp. EA1.</title>
        <authorList>
            <person name="Poehlein A."/>
            <person name="Bengelsdorf F.R."/>
            <person name="Daniel R."/>
        </authorList>
    </citation>
    <scope>NUCLEOTIDE SEQUENCE [LARGE SCALE GENOMIC DNA]</scope>
    <source>
        <strain evidence="2 3">EA1</strain>
    </source>
</reference>
<dbReference type="AlphaFoldDB" id="A0A6N8HY13"/>
<sequence>MYSDLEYLEVPLPEDIQKMKCHGDFETVRRVIGRRLRSELPSALRKRLELEQEVLLRIPEQYPYSWEQACAILKENIADFRDEELTAFWEDNMVEWVYVEGKVRFHRKFLDNLMKTRPQLAARNLHPENQKERNANYELLDASIAEMKQKGELNYYFHIRSTMQIQKSARRIGETIQVHLPIPLEYAQVRNFKLLSVSMEPIRVAPPDYPQRTVCFETTLEENQKFAVEYEFENHLEYQNMEPSRVLDAQPAFYTEELPPQIHFTPYLRMLAAEIIGDEKNPLLKAEKIYEYITTHVMYSFVRSYSTITDLTSYVACGWKGDCGIQALFFITLCRIAGIPARWQAGLYATPYEVGEHDWAQFYIAPYGWLFADCSFGGTAKRNGAAERWEYYFGHLDPFRIPLSSEFQHEFAVPTGHFRNDPYDNQDGEAAYADRNLTSAEFKTVHEALELRQIE</sequence>
<dbReference type="RefSeq" id="WP_156990213.1">
    <property type="nucleotide sequence ID" value="NZ_VWXL01000047.1"/>
</dbReference>
<evidence type="ECO:0000313" key="2">
    <source>
        <dbReference type="EMBL" id="MVB10741.1"/>
    </source>
</evidence>
<dbReference type="SMART" id="SM00460">
    <property type="entry name" value="TGc"/>
    <property type="match status" value="1"/>
</dbReference>
<protein>
    <submittedName>
        <fullName evidence="2">Transglutaminase-like superfamily protein</fullName>
    </submittedName>
</protein>
<evidence type="ECO:0000259" key="1">
    <source>
        <dbReference type="SMART" id="SM00460"/>
    </source>
</evidence>
<proteinExistence type="predicted"/>
<name>A0A6N8HY13_9FIRM</name>
<dbReference type="Gene3D" id="3.10.620.30">
    <property type="match status" value="1"/>
</dbReference>
<dbReference type="Proteomes" id="UP000469440">
    <property type="component" value="Unassembled WGS sequence"/>
</dbReference>
<dbReference type="EMBL" id="VWXL01000047">
    <property type="protein sequence ID" value="MVB10741.1"/>
    <property type="molecule type" value="Genomic_DNA"/>
</dbReference>
<dbReference type="InterPro" id="IPR038765">
    <property type="entry name" value="Papain-like_cys_pep_sf"/>
</dbReference>
<feature type="domain" description="Transglutaminase-like" evidence="1">
    <location>
        <begin position="315"/>
        <end position="376"/>
    </location>
</feature>
<accession>A0A6N8HY13</accession>
<gene>
    <name evidence="2" type="ORF">CAFE_14390</name>
</gene>
<dbReference type="PANTHER" id="PTHR38339:SF1">
    <property type="entry name" value="TRANSGLUTAMINASE-LIKE DOMAIN-CONTAINING PROTEIN"/>
    <property type="match status" value="1"/>
</dbReference>
<dbReference type="SUPFAM" id="SSF54001">
    <property type="entry name" value="Cysteine proteinases"/>
    <property type="match status" value="1"/>
</dbReference>